<proteinExistence type="predicted"/>
<comment type="caution">
    <text evidence="4">The sequence shown here is derived from an EMBL/GenBank/DDBJ whole genome shotgun (WGS) entry which is preliminary data.</text>
</comment>
<dbReference type="Pfam" id="PF02469">
    <property type="entry name" value="Fasciclin"/>
    <property type="match status" value="1"/>
</dbReference>
<dbReference type="RefSeq" id="WP_184017510.1">
    <property type="nucleotide sequence ID" value="NZ_JACHFD010000006.1"/>
</dbReference>
<dbReference type="Gene3D" id="2.30.180.10">
    <property type="entry name" value="FAS1 domain"/>
    <property type="match status" value="1"/>
</dbReference>
<feature type="region of interest" description="Disordered" evidence="1">
    <location>
        <begin position="27"/>
        <end position="48"/>
    </location>
</feature>
<evidence type="ECO:0000256" key="1">
    <source>
        <dbReference type="SAM" id="MobiDB-lite"/>
    </source>
</evidence>
<organism evidence="4 5">
    <name type="scientific">Haloferula luteola</name>
    <dbReference type="NCBI Taxonomy" id="595692"/>
    <lineage>
        <taxon>Bacteria</taxon>
        <taxon>Pseudomonadati</taxon>
        <taxon>Verrucomicrobiota</taxon>
        <taxon>Verrucomicrobiia</taxon>
        <taxon>Verrucomicrobiales</taxon>
        <taxon>Verrucomicrobiaceae</taxon>
        <taxon>Haloferula</taxon>
    </lineage>
</organism>
<dbReference type="InterPro" id="IPR000782">
    <property type="entry name" value="FAS1_domain"/>
</dbReference>
<evidence type="ECO:0000256" key="2">
    <source>
        <dbReference type="SAM" id="SignalP"/>
    </source>
</evidence>
<evidence type="ECO:0000313" key="4">
    <source>
        <dbReference type="EMBL" id="MBB5351394.1"/>
    </source>
</evidence>
<feature type="domain" description="FAS1" evidence="3">
    <location>
        <begin position="78"/>
        <end position="209"/>
    </location>
</feature>
<feature type="chain" id="PRO_5032498697" evidence="2">
    <location>
        <begin position="24"/>
        <end position="217"/>
    </location>
</feature>
<sequence>MKTIPVLSLMSIWAVVVPSTVQAQVNRPFGNPAQRSQVERTEEPMPVSTEFRSRMPVSLGVPGKSLFDRVMPENFDSSQTVGVNLGESSEFQIFHRALKVAGLEGVLDRKGPYTVFAPTDEAFRQLPDGVLAEWFEPSHRATLRRILLGHVVSGKTMSSDFRSEVVSTSAGTTLSIAVGQGAVMVNEATLEETDHEASNGVVHAVNTVIIPEVRPGQ</sequence>
<dbReference type="SUPFAM" id="SSF82153">
    <property type="entry name" value="FAS1 domain"/>
    <property type="match status" value="1"/>
</dbReference>
<dbReference type="PROSITE" id="PS50213">
    <property type="entry name" value="FAS1"/>
    <property type="match status" value="1"/>
</dbReference>
<dbReference type="InterPro" id="IPR036378">
    <property type="entry name" value="FAS1_dom_sf"/>
</dbReference>
<dbReference type="Proteomes" id="UP000557717">
    <property type="component" value="Unassembled WGS sequence"/>
</dbReference>
<protein>
    <submittedName>
        <fullName evidence="4">Putative surface protein with fasciclin (FAS1) repeats</fullName>
    </submittedName>
</protein>
<name>A0A840V715_9BACT</name>
<evidence type="ECO:0000313" key="5">
    <source>
        <dbReference type="Proteomes" id="UP000557717"/>
    </source>
</evidence>
<accession>A0A840V715</accession>
<gene>
    <name evidence="4" type="ORF">HNR46_001630</name>
</gene>
<reference evidence="4 5" key="1">
    <citation type="submission" date="2020-08" db="EMBL/GenBank/DDBJ databases">
        <title>Genomic Encyclopedia of Type Strains, Phase IV (KMG-IV): sequencing the most valuable type-strain genomes for metagenomic binning, comparative biology and taxonomic classification.</title>
        <authorList>
            <person name="Goeker M."/>
        </authorList>
    </citation>
    <scope>NUCLEOTIDE SEQUENCE [LARGE SCALE GENOMIC DNA]</scope>
    <source>
        <strain evidence="4 5">YC6886</strain>
    </source>
</reference>
<dbReference type="FunFam" id="2.30.180.10:FF:000032">
    <property type="entry name" value="Fasciclin domain-containing protein, putative"/>
    <property type="match status" value="1"/>
</dbReference>
<feature type="signal peptide" evidence="2">
    <location>
        <begin position="1"/>
        <end position="23"/>
    </location>
</feature>
<dbReference type="PANTHER" id="PTHR10900">
    <property type="entry name" value="PERIOSTIN-RELATED"/>
    <property type="match status" value="1"/>
</dbReference>
<keyword evidence="5" id="KW-1185">Reference proteome</keyword>
<dbReference type="AlphaFoldDB" id="A0A840V715"/>
<dbReference type="InterPro" id="IPR050904">
    <property type="entry name" value="Adhesion/Biosynth-related"/>
</dbReference>
<dbReference type="EMBL" id="JACHFD010000006">
    <property type="protein sequence ID" value="MBB5351394.1"/>
    <property type="molecule type" value="Genomic_DNA"/>
</dbReference>
<dbReference type="SMART" id="SM00554">
    <property type="entry name" value="FAS1"/>
    <property type="match status" value="1"/>
</dbReference>
<keyword evidence="2" id="KW-0732">Signal</keyword>
<dbReference type="PANTHER" id="PTHR10900:SF77">
    <property type="entry name" value="FI19380P1"/>
    <property type="match status" value="1"/>
</dbReference>
<evidence type="ECO:0000259" key="3">
    <source>
        <dbReference type="PROSITE" id="PS50213"/>
    </source>
</evidence>